<proteinExistence type="predicted"/>
<dbReference type="AlphaFoldDB" id="A0A3D8QGA7"/>
<feature type="signal peptide" evidence="1">
    <location>
        <begin position="1"/>
        <end position="19"/>
    </location>
</feature>
<feature type="chain" id="PRO_5017639950" description="SCP domain-containing protein" evidence="1">
    <location>
        <begin position="20"/>
        <end position="171"/>
    </location>
</feature>
<evidence type="ECO:0008006" key="4">
    <source>
        <dbReference type="Google" id="ProtNLM"/>
    </source>
</evidence>
<evidence type="ECO:0000256" key="1">
    <source>
        <dbReference type="SAM" id="SignalP"/>
    </source>
</evidence>
<sequence>MTALLRVFLFLALVAFVSASSSELPPTYLRHQRRALEKSHLHKRQNVSSTAITEAQKLVDAAVKQQGEYNTYRVANPRTNNYYAKTEQAARKGKRENEPSPPTIDSSVRAAAALLAEHTAAAQAANGTLHRIYKQPSSLPRFDDYAPSNLTKRGGTDYWLADITHNGLAPM</sequence>
<protein>
    <recommendedName>
        <fullName evidence="4">SCP domain-containing protein</fullName>
    </recommendedName>
</protein>
<dbReference type="Proteomes" id="UP000256645">
    <property type="component" value="Unassembled WGS sequence"/>
</dbReference>
<keyword evidence="1" id="KW-0732">Signal</keyword>
<evidence type="ECO:0000313" key="3">
    <source>
        <dbReference type="Proteomes" id="UP000256645"/>
    </source>
</evidence>
<dbReference type="EMBL" id="PDLM01000015">
    <property type="protein sequence ID" value="RDW60710.1"/>
    <property type="molecule type" value="Genomic_DNA"/>
</dbReference>
<evidence type="ECO:0000313" key="2">
    <source>
        <dbReference type="EMBL" id="RDW60710.1"/>
    </source>
</evidence>
<organism evidence="2 3">
    <name type="scientific">Coleophoma cylindrospora</name>
    <dbReference type="NCBI Taxonomy" id="1849047"/>
    <lineage>
        <taxon>Eukaryota</taxon>
        <taxon>Fungi</taxon>
        <taxon>Dikarya</taxon>
        <taxon>Ascomycota</taxon>
        <taxon>Pezizomycotina</taxon>
        <taxon>Leotiomycetes</taxon>
        <taxon>Helotiales</taxon>
        <taxon>Dermateaceae</taxon>
        <taxon>Coleophoma</taxon>
    </lineage>
</organism>
<dbReference type="OrthoDB" id="10478883at2759"/>
<name>A0A3D8QGA7_9HELO</name>
<gene>
    <name evidence="2" type="ORF">BP6252_12093</name>
</gene>
<comment type="caution">
    <text evidence="2">The sequence shown here is derived from an EMBL/GenBank/DDBJ whole genome shotgun (WGS) entry which is preliminary data.</text>
</comment>
<reference evidence="2 3" key="1">
    <citation type="journal article" date="2018" name="IMA Fungus">
        <title>IMA Genome-F 9: Draft genome sequence of Annulohypoxylon stygium, Aspergillus mulundensis, Berkeleyomyces basicola (syn. Thielaviopsis basicola), Ceratocystis smalleyi, two Cercospora beticola strains, Coleophoma cylindrospora, Fusarium fracticaudum, Phialophora cf. hyalina, and Morchella septimelata.</title>
        <authorList>
            <person name="Wingfield B.D."/>
            <person name="Bills G.F."/>
            <person name="Dong Y."/>
            <person name="Huang W."/>
            <person name="Nel W.J."/>
            <person name="Swalarsk-Parry B.S."/>
            <person name="Vaghefi N."/>
            <person name="Wilken P.M."/>
            <person name="An Z."/>
            <person name="de Beer Z.W."/>
            <person name="De Vos L."/>
            <person name="Chen L."/>
            <person name="Duong T.A."/>
            <person name="Gao Y."/>
            <person name="Hammerbacher A."/>
            <person name="Kikkert J.R."/>
            <person name="Li Y."/>
            <person name="Li H."/>
            <person name="Li K."/>
            <person name="Li Q."/>
            <person name="Liu X."/>
            <person name="Ma X."/>
            <person name="Naidoo K."/>
            <person name="Pethybridge S.J."/>
            <person name="Sun J."/>
            <person name="Steenkamp E.T."/>
            <person name="van der Nest M.A."/>
            <person name="van Wyk S."/>
            <person name="Wingfield M.J."/>
            <person name="Xiong C."/>
            <person name="Yue Q."/>
            <person name="Zhang X."/>
        </authorList>
    </citation>
    <scope>NUCLEOTIDE SEQUENCE [LARGE SCALE GENOMIC DNA]</scope>
    <source>
        <strain evidence="2 3">BP6252</strain>
    </source>
</reference>
<accession>A0A3D8QGA7</accession>
<keyword evidence="3" id="KW-1185">Reference proteome</keyword>
<dbReference type="STRING" id="1849047.A0A3D8QGA7"/>